<feature type="domain" description="Protein FecR C-terminal" evidence="3">
    <location>
        <begin position="254"/>
        <end position="317"/>
    </location>
</feature>
<dbReference type="Gene3D" id="3.55.50.30">
    <property type="match status" value="1"/>
</dbReference>
<protein>
    <submittedName>
        <fullName evidence="4">FecR family protein</fullName>
    </submittedName>
</protein>
<sequence length="325" mass="37223">MKNIEKTIEMAALLHRYHQQQLNETERQKLTEWLEASPENRAQFKRVLRELKGEHRFIGSKYDLRVEVALDRVKGKLNKSAGLSYKRYLPYAAAIVLIILSTIIYQTNYGAVEILTAKAETKKLYLADGTQVVLEPDSKLSYHRSFGKSDRSVTLEGGAYFRVAKNQRHPFSVSGKTVKVDVLGTSFRLKNYAGDEEATVQVTSGKVRVEATQRPASTAVLEYGEELVYDKHEKLKTKKYDKKEIAKIDAGIRVYEGESLKRLIRDLERSYGVQINCAQELQERLFFGDLDTRGRLSFFLDKLAMTVHATWKKTGDNQYSIQQIK</sequence>
<dbReference type="RefSeq" id="WP_165446981.1">
    <property type="nucleotide sequence ID" value="NZ_JBHLWO010000001.1"/>
</dbReference>
<dbReference type="EMBL" id="JBHLWO010000001">
    <property type="protein sequence ID" value="MFC0318254.1"/>
    <property type="molecule type" value="Genomic_DNA"/>
</dbReference>
<keyword evidence="5" id="KW-1185">Reference proteome</keyword>
<dbReference type="PIRSF" id="PIRSF018266">
    <property type="entry name" value="FecR"/>
    <property type="match status" value="1"/>
</dbReference>
<dbReference type="InterPro" id="IPR006860">
    <property type="entry name" value="FecR"/>
</dbReference>
<evidence type="ECO:0000259" key="3">
    <source>
        <dbReference type="Pfam" id="PF16344"/>
    </source>
</evidence>
<comment type="caution">
    <text evidence="4">The sequence shown here is derived from an EMBL/GenBank/DDBJ whole genome shotgun (WGS) entry which is preliminary data.</text>
</comment>
<dbReference type="Gene3D" id="2.60.120.1440">
    <property type="match status" value="1"/>
</dbReference>
<dbReference type="InterPro" id="IPR032508">
    <property type="entry name" value="FecR_C"/>
</dbReference>
<dbReference type="PANTHER" id="PTHR30273">
    <property type="entry name" value="PERIPLASMIC SIGNAL SENSOR AND SIGMA FACTOR ACTIVATOR FECR-RELATED"/>
    <property type="match status" value="1"/>
</dbReference>
<evidence type="ECO:0000313" key="5">
    <source>
        <dbReference type="Proteomes" id="UP001589774"/>
    </source>
</evidence>
<evidence type="ECO:0000256" key="1">
    <source>
        <dbReference type="SAM" id="Phobius"/>
    </source>
</evidence>
<organism evidence="4 5">
    <name type="scientific">Olivibacter oleidegradans</name>
    <dbReference type="NCBI Taxonomy" id="760123"/>
    <lineage>
        <taxon>Bacteria</taxon>
        <taxon>Pseudomonadati</taxon>
        <taxon>Bacteroidota</taxon>
        <taxon>Sphingobacteriia</taxon>
        <taxon>Sphingobacteriales</taxon>
        <taxon>Sphingobacteriaceae</taxon>
        <taxon>Olivibacter</taxon>
    </lineage>
</organism>
<dbReference type="Pfam" id="PF04773">
    <property type="entry name" value="FecR"/>
    <property type="match status" value="1"/>
</dbReference>
<evidence type="ECO:0000259" key="2">
    <source>
        <dbReference type="Pfam" id="PF04773"/>
    </source>
</evidence>
<dbReference type="InterPro" id="IPR012373">
    <property type="entry name" value="Ferrdict_sens_TM"/>
</dbReference>
<feature type="transmembrane region" description="Helical" evidence="1">
    <location>
        <begin position="88"/>
        <end position="105"/>
    </location>
</feature>
<dbReference type="Pfam" id="PF16344">
    <property type="entry name" value="FecR_C"/>
    <property type="match status" value="1"/>
</dbReference>
<keyword evidence="1" id="KW-0812">Transmembrane</keyword>
<gene>
    <name evidence="4" type="ORF">ACFFI0_08030</name>
</gene>
<accession>A0ABV6HI37</accession>
<keyword evidence="1" id="KW-1133">Transmembrane helix</keyword>
<dbReference type="Proteomes" id="UP001589774">
    <property type="component" value="Unassembled WGS sequence"/>
</dbReference>
<feature type="domain" description="FecR protein" evidence="2">
    <location>
        <begin position="114"/>
        <end position="208"/>
    </location>
</feature>
<keyword evidence="1" id="KW-0472">Membrane</keyword>
<name>A0ABV6HI37_9SPHI</name>
<reference evidence="4 5" key="1">
    <citation type="submission" date="2024-09" db="EMBL/GenBank/DDBJ databases">
        <authorList>
            <person name="Sun Q."/>
            <person name="Mori K."/>
        </authorList>
    </citation>
    <scope>NUCLEOTIDE SEQUENCE [LARGE SCALE GENOMIC DNA]</scope>
    <source>
        <strain evidence="4 5">CCM 7765</strain>
    </source>
</reference>
<dbReference type="PANTHER" id="PTHR30273:SF2">
    <property type="entry name" value="PROTEIN FECR"/>
    <property type="match status" value="1"/>
</dbReference>
<proteinExistence type="predicted"/>
<evidence type="ECO:0000313" key="4">
    <source>
        <dbReference type="EMBL" id="MFC0318254.1"/>
    </source>
</evidence>